<proteinExistence type="predicted"/>
<accession>A0A098AVJ1</accession>
<feature type="transmembrane region" description="Helical" evidence="1">
    <location>
        <begin position="7"/>
        <end position="26"/>
    </location>
</feature>
<dbReference type="PATRIC" id="fig|49338.4.peg.740"/>
<name>A0A098AVJ1_DESHA</name>
<reference evidence="2" key="1">
    <citation type="submission" date="2014-07" db="EMBL/GenBank/DDBJ databases">
        <authorList>
            <person name="Hornung V.Bastian."/>
        </authorList>
    </citation>
    <scope>NUCLEOTIDE SEQUENCE</scope>
    <source>
        <strain evidence="2">PCE-S</strain>
    </source>
</reference>
<evidence type="ECO:0000256" key="1">
    <source>
        <dbReference type="SAM" id="Phobius"/>
    </source>
</evidence>
<sequence>MKKSNLWAGMLFILGGVVCLAIALMLDTRLDSLLFGFAGGLIAPGAIMIIKYFYWTAPQNRSRYAERLDNERIELGDERKERLRDKSGRYAYLLGLPVLSASVVFFAILGKLEVITNAKLIILYLAGYFVFQYVAGVVIFRHLNHKY</sequence>
<dbReference type="RefSeq" id="WP_208925273.1">
    <property type="nucleotide sequence ID" value="NZ_LK996017.1"/>
</dbReference>
<keyword evidence="1" id="KW-1133">Transmembrane helix</keyword>
<keyword evidence="1" id="KW-0472">Membrane</keyword>
<evidence type="ECO:0000313" key="2">
    <source>
        <dbReference type="EMBL" id="CDX00579.1"/>
    </source>
</evidence>
<protein>
    <submittedName>
        <fullName evidence="2">Uncharacterized protein</fullName>
    </submittedName>
</protein>
<keyword evidence="1" id="KW-0812">Transmembrane</keyword>
<feature type="transmembrane region" description="Helical" evidence="1">
    <location>
        <begin position="90"/>
        <end position="109"/>
    </location>
</feature>
<organism evidence="2">
    <name type="scientific">Desulfitobacterium hafniense</name>
    <name type="common">Desulfitobacterium frappieri</name>
    <dbReference type="NCBI Taxonomy" id="49338"/>
    <lineage>
        <taxon>Bacteria</taxon>
        <taxon>Bacillati</taxon>
        <taxon>Bacillota</taxon>
        <taxon>Clostridia</taxon>
        <taxon>Eubacteriales</taxon>
        <taxon>Desulfitobacteriaceae</taxon>
        <taxon>Desulfitobacterium</taxon>
    </lineage>
</organism>
<feature type="transmembrane region" description="Helical" evidence="1">
    <location>
        <begin position="121"/>
        <end position="140"/>
    </location>
</feature>
<feature type="transmembrane region" description="Helical" evidence="1">
    <location>
        <begin position="32"/>
        <end position="54"/>
    </location>
</feature>
<gene>
    <name evidence="2" type="ORF">DPCES_0692</name>
</gene>
<dbReference type="EMBL" id="LK996017">
    <property type="protein sequence ID" value="CDX00579.1"/>
    <property type="molecule type" value="Genomic_DNA"/>
</dbReference>
<dbReference type="AlphaFoldDB" id="A0A098AVJ1"/>